<evidence type="ECO:0000256" key="2">
    <source>
        <dbReference type="SAM" id="MobiDB-lite"/>
    </source>
</evidence>
<dbReference type="PROSITE" id="PS51767">
    <property type="entry name" value="PEPTIDASE_A1"/>
    <property type="match status" value="1"/>
</dbReference>
<evidence type="ECO:0000259" key="4">
    <source>
        <dbReference type="PROSITE" id="PS51767"/>
    </source>
</evidence>
<feature type="domain" description="Peptidase A1" evidence="4">
    <location>
        <begin position="30"/>
        <end position="383"/>
    </location>
</feature>
<reference evidence="5" key="1">
    <citation type="journal article" date="2020" name="Stud. Mycol.">
        <title>101 Dothideomycetes genomes: a test case for predicting lifestyles and emergence of pathogens.</title>
        <authorList>
            <person name="Haridas S."/>
            <person name="Albert R."/>
            <person name="Binder M."/>
            <person name="Bloem J."/>
            <person name="Labutti K."/>
            <person name="Salamov A."/>
            <person name="Andreopoulos B."/>
            <person name="Baker S."/>
            <person name="Barry K."/>
            <person name="Bills G."/>
            <person name="Bluhm B."/>
            <person name="Cannon C."/>
            <person name="Castanera R."/>
            <person name="Culley D."/>
            <person name="Daum C."/>
            <person name="Ezra D."/>
            <person name="Gonzalez J."/>
            <person name="Henrissat B."/>
            <person name="Kuo A."/>
            <person name="Liang C."/>
            <person name="Lipzen A."/>
            <person name="Lutzoni F."/>
            <person name="Magnuson J."/>
            <person name="Mondo S."/>
            <person name="Nolan M."/>
            <person name="Ohm R."/>
            <person name="Pangilinan J."/>
            <person name="Park H.-J."/>
            <person name="Ramirez L."/>
            <person name="Alfaro M."/>
            <person name="Sun H."/>
            <person name="Tritt A."/>
            <person name="Yoshinaga Y."/>
            <person name="Zwiers L.-H."/>
            <person name="Turgeon B."/>
            <person name="Goodwin S."/>
            <person name="Spatafora J."/>
            <person name="Crous P."/>
            <person name="Grigoriev I."/>
        </authorList>
    </citation>
    <scope>NUCLEOTIDE SEQUENCE</scope>
    <source>
        <strain evidence="5">CBS 122367</strain>
    </source>
</reference>
<evidence type="ECO:0000313" key="6">
    <source>
        <dbReference type="Proteomes" id="UP000799291"/>
    </source>
</evidence>
<feature type="region of interest" description="Disordered" evidence="2">
    <location>
        <begin position="450"/>
        <end position="476"/>
    </location>
</feature>
<gene>
    <name evidence="5" type="ORF">K458DRAFT_290733</name>
</gene>
<evidence type="ECO:0000256" key="3">
    <source>
        <dbReference type="SAM" id="Phobius"/>
    </source>
</evidence>
<dbReference type="SUPFAM" id="SSF50630">
    <property type="entry name" value="Acid proteases"/>
    <property type="match status" value="1"/>
</dbReference>
<dbReference type="InterPro" id="IPR021109">
    <property type="entry name" value="Peptidase_aspartic_dom_sf"/>
</dbReference>
<evidence type="ECO:0000313" key="5">
    <source>
        <dbReference type="EMBL" id="KAF2689795.1"/>
    </source>
</evidence>
<dbReference type="InterPro" id="IPR033121">
    <property type="entry name" value="PEPTIDASE_A1"/>
</dbReference>
<dbReference type="GO" id="GO:0004190">
    <property type="term" value="F:aspartic-type endopeptidase activity"/>
    <property type="evidence" value="ECO:0007669"/>
    <property type="project" value="InterPro"/>
</dbReference>
<dbReference type="Proteomes" id="UP000799291">
    <property type="component" value="Unassembled WGS sequence"/>
</dbReference>
<feature type="transmembrane region" description="Helical" evidence="3">
    <location>
        <begin position="421"/>
        <end position="440"/>
    </location>
</feature>
<dbReference type="InterPro" id="IPR001461">
    <property type="entry name" value="Aspartic_peptidase_A1"/>
</dbReference>
<evidence type="ECO:0000256" key="1">
    <source>
        <dbReference type="ARBA" id="ARBA00007447"/>
    </source>
</evidence>
<keyword evidence="5" id="KW-0645">Protease</keyword>
<dbReference type="GO" id="GO:0006508">
    <property type="term" value="P:proteolysis"/>
    <property type="evidence" value="ECO:0007669"/>
    <property type="project" value="UniProtKB-KW"/>
</dbReference>
<proteinExistence type="inferred from homology"/>
<keyword evidence="3" id="KW-0812">Transmembrane</keyword>
<dbReference type="EMBL" id="MU005572">
    <property type="protein sequence ID" value="KAF2689795.1"/>
    <property type="molecule type" value="Genomic_DNA"/>
</dbReference>
<dbReference type="PRINTS" id="PR00792">
    <property type="entry name" value="PEPSIN"/>
</dbReference>
<keyword evidence="3" id="KW-1133">Transmembrane helix</keyword>
<dbReference type="Pfam" id="PF00026">
    <property type="entry name" value="Asp"/>
    <property type="match status" value="1"/>
</dbReference>
<organism evidence="5 6">
    <name type="scientific">Lentithecium fluviatile CBS 122367</name>
    <dbReference type="NCBI Taxonomy" id="1168545"/>
    <lineage>
        <taxon>Eukaryota</taxon>
        <taxon>Fungi</taxon>
        <taxon>Dikarya</taxon>
        <taxon>Ascomycota</taxon>
        <taxon>Pezizomycotina</taxon>
        <taxon>Dothideomycetes</taxon>
        <taxon>Pleosporomycetidae</taxon>
        <taxon>Pleosporales</taxon>
        <taxon>Massarineae</taxon>
        <taxon>Lentitheciaceae</taxon>
        <taxon>Lentithecium</taxon>
    </lineage>
</organism>
<dbReference type="OrthoDB" id="4074350at2759"/>
<accession>A0A6G1JHZ4</accession>
<dbReference type="AlphaFoldDB" id="A0A6G1JHZ4"/>
<sequence length="541" mass="59267">MSATSSSTSTPSPLVYTPSQEFIGNDGQWSAFILRVGTPSQNFRVLPAFRSGEVYIPIVDGCLKDNITNCGALRGASDFNGRPSNGFIVNASSSWHEIGIYDMDIRPELNFNANALYGEDNLGLMVQNSGGPTLTNQVVAGVAKPAVYVGMLGLGIKPANFSEFESPQKSMIQSLKDEGHIPSLSHGYTAGAYYKTPKALGSLTLGGFDQSRFEPNDITFPFDPNDDRPVSLNIQSIVAKNTYSGTVNLLDLDQPTYIQIDPTVPHLWLPASTCDRIATAFKLHYDNTTDLYLVNDTIHAELQLWNPTITIGLGATADPTQRVNVVLPYGAFDLQASHPIYPNATNYFPIRRGYNESMYTLGRTFLQEAYVKVDYERGSFSVHQALFPATNEKQQVFPIVAPGMDPTISATRSGNRLEKGAITGLVIGIIAFVSLAAFFITRYLRRHRRTEVSQPRSEDSSEELPSEGRHEKDGPALCEADGIHYYELYYEGLQMIVNTGPSYELSGSLGSYELADNRSVRIKDLEADAAVTRPCSGESTT</sequence>
<comment type="similarity">
    <text evidence="1">Belongs to the peptidase A1 family.</text>
</comment>
<keyword evidence="6" id="KW-1185">Reference proteome</keyword>
<protein>
    <submittedName>
        <fullName evidence="5">Acid protease</fullName>
    </submittedName>
</protein>
<keyword evidence="3" id="KW-0472">Membrane</keyword>
<name>A0A6G1JHZ4_9PLEO</name>
<dbReference type="Gene3D" id="2.40.70.10">
    <property type="entry name" value="Acid Proteases"/>
    <property type="match status" value="2"/>
</dbReference>
<keyword evidence="5" id="KW-0378">Hydrolase</keyword>